<organism evidence="2 3">
    <name type="scientific">Spirochaeta isovalerica</name>
    <dbReference type="NCBI Taxonomy" id="150"/>
    <lineage>
        <taxon>Bacteria</taxon>
        <taxon>Pseudomonadati</taxon>
        <taxon>Spirochaetota</taxon>
        <taxon>Spirochaetia</taxon>
        <taxon>Spirochaetales</taxon>
        <taxon>Spirochaetaceae</taxon>
        <taxon>Spirochaeta</taxon>
    </lineage>
</organism>
<proteinExistence type="predicted"/>
<evidence type="ECO:0000313" key="3">
    <source>
        <dbReference type="Proteomes" id="UP000587760"/>
    </source>
</evidence>
<dbReference type="Gene3D" id="3.60.15.10">
    <property type="entry name" value="Ribonuclease Z/Hydroxyacylglutathione hydrolase-like"/>
    <property type="match status" value="1"/>
</dbReference>
<evidence type="ECO:0000313" key="2">
    <source>
        <dbReference type="EMBL" id="MBB6481298.1"/>
    </source>
</evidence>
<comment type="caution">
    <text evidence="2">The sequence shown here is derived from an EMBL/GenBank/DDBJ whole genome shotgun (WGS) entry which is preliminary data.</text>
</comment>
<dbReference type="Pfam" id="PF00753">
    <property type="entry name" value="Lactamase_B"/>
    <property type="match status" value="1"/>
</dbReference>
<dbReference type="SMART" id="SM00849">
    <property type="entry name" value="Lactamase_B"/>
    <property type="match status" value="1"/>
</dbReference>
<dbReference type="SUPFAM" id="SSF56281">
    <property type="entry name" value="Metallo-hydrolase/oxidoreductase"/>
    <property type="match status" value="1"/>
</dbReference>
<dbReference type="Proteomes" id="UP000587760">
    <property type="component" value="Unassembled WGS sequence"/>
</dbReference>
<evidence type="ECO:0000259" key="1">
    <source>
        <dbReference type="SMART" id="SM00849"/>
    </source>
</evidence>
<keyword evidence="3" id="KW-1185">Reference proteome</keyword>
<reference evidence="2 3" key="1">
    <citation type="submission" date="2020-08" db="EMBL/GenBank/DDBJ databases">
        <title>Genomic Encyclopedia of Type Strains, Phase IV (KMG-IV): sequencing the most valuable type-strain genomes for metagenomic binning, comparative biology and taxonomic classification.</title>
        <authorList>
            <person name="Goeker M."/>
        </authorList>
    </citation>
    <scope>NUCLEOTIDE SEQUENCE [LARGE SCALE GENOMIC DNA]</scope>
    <source>
        <strain evidence="2 3">DSM 2461</strain>
    </source>
</reference>
<dbReference type="AlphaFoldDB" id="A0A841RFD7"/>
<name>A0A841RFD7_9SPIO</name>
<dbReference type="GO" id="GO:0016787">
    <property type="term" value="F:hydrolase activity"/>
    <property type="evidence" value="ECO:0007669"/>
    <property type="project" value="UniProtKB-KW"/>
</dbReference>
<dbReference type="RefSeq" id="WP_184747551.1">
    <property type="nucleotide sequence ID" value="NZ_JACHGJ010000006.1"/>
</dbReference>
<keyword evidence="2" id="KW-0378">Hydrolase</keyword>
<protein>
    <submittedName>
        <fullName evidence="2">Glyoxylase-like metal-dependent hydrolase (Beta-lactamase superfamily II)</fullName>
    </submittedName>
</protein>
<sequence>MAGSELRQLGPSTWVLEGPTNIGFITQSDGIYLVDSGNDKESGRKINQILKERNWTLQAVINTHSNADHIGGNDYLQRNLGCRIFSSPLESAFTEHPRLEAAFLWGGMEVKDLRNKFFLAKPSRVTDIVTDGLVIGDNIGSFPIPGHYFDMIGLESPDNCLFVADSLFGEDILEKYKIPFIFDVKAYRNSIELIAGRPGAYFIPSHGNIVDNARGLIDSNLAVLDKLEADLMAILGEKKSFDYILSDICRINGIKLNHGQFALVGSTIRSFLSFLYNEGKIRTQFEDNILYWQGI</sequence>
<accession>A0A841RFD7</accession>
<dbReference type="InterPro" id="IPR036866">
    <property type="entry name" value="RibonucZ/Hydroxyglut_hydro"/>
</dbReference>
<dbReference type="InterPro" id="IPR050855">
    <property type="entry name" value="NDM-1-like"/>
</dbReference>
<dbReference type="InterPro" id="IPR001279">
    <property type="entry name" value="Metallo-B-lactamas"/>
</dbReference>
<dbReference type="PANTHER" id="PTHR42951">
    <property type="entry name" value="METALLO-BETA-LACTAMASE DOMAIN-CONTAINING"/>
    <property type="match status" value="1"/>
</dbReference>
<dbReference type="CDD" id="cd07743">
    <property type="entry name" value="metallo-hydrolase-like_MBL-fold"/>
    <property type="match status" value="1"/>
</dbReference>
<feature type="domain" description="Metallo-beta-lactamase" evidence="1">
    <location>
        <begin position="19"/>
        <end position="206"/>
    </location>
</feature>
<dbReference type="EMBL" id="JACHGJ010000006">
    <property type="protein sequence ID" value="MBB6481298.1"/>
    <property type="molecule type" value="Genomic_DNA"/>
</dbReference>
<gene>
    <name evidence="2" type="ORF">HNR50_002978</name>
</gene>
<dbReference type="PANTHER" id="PTHR42951:SF14">
    <property type="entry name" value="METALLO-BETA-LACTAMASE SUPERFAMILY PROTEIN"/>
    <property type="match status" value="1"/>
</dbReference>